<dbReference type="PROSITE" id="PS51257">
    <property type="entry name" value="PROKAR_LIPOPROTEIN"/>
    <property type="match status" value="1"/>
</dbReference>
<keyword evidence="1" id="KW-0732">Signal</keyword>
<feature type="signal peptide" evidence="1">
    <location>
        <begin position="1"/>
        <end position="18"/>
    </location>
</feature>
<protein>
    <submittedName>
        <fullName evidence="2">Putative secreted protein</fullName>
    </submittedName>
</protein>
<feature type="chain" id="PRO_5001514508" evidence="1">
    <location>
        <begin position="19"/>
        <end position="83"/>
    </location>
</feature>
<dbReference type="AlphaFoldDB" id="A0A023EXY9"/>
<organism evidence="2">
    <name type="scientific">Triatoma infestans</name>
    <name type="common">Assassin bug</name>
    <dbReference type="NCBI Taxonomy" id="30076"/>
    <lineage>
        <taxon>Eukaryota</taxon>
        <taxon>Metazoa</taxon>
        <taxon>Ecdysozoa</taxon>
        <taxon>Arthropoda</taxon>
        <taxon>Hexapoda</taxon>
        <taxon>Insecta</taxon>
        <taxon>Pterygota</taxon>
        <taxon>Neoptera</taxon>
        <taxon>Paraneoptera</taxon>
        <taxon>Hemiptera</taxon>
        <taxon>Heteroptera</taxon>
        <taxon>Panheteroptera</taxon>
        <taxon>Cimicomorpha</taxon>
        <taxon>Reduviidae</taxon>
        <taxon>Triatominae</taxon>
        <taxon>Triatoma</taxon>
    </lineage>
</organism>
<evidence type="ECO:0000313" key="2">
    <source>
        <dbReference type="EMBL" id="JAC13896.1"/>
    </source>
</evidence>
<sequence>MVIKKGLTMCVIFGLALSCISTNFSPTSGMIGATCTCSISAKYRTAVTELPRSIIILCKLILAQTIREPRWKGLVRTKLHCAN</sequence>
<name>A0A023EXY9_TRIIF</name>
<feature type="non-terminal residue" evidence="2">
    <location>
        <position position="83"/>
    </location>
</feature>
<dbReference type="EMBL" id="GBBI01004816">
    <property type="protein sequence ID" value="JAC13896.1"/>
    <property type="molecule type" value="mRNA"/>
</dbReference>
<accession>A0A023EXY9</accession>
<reference evidence="2" key="1">
    <citation type="journal article" date="2014" name="PLoS Negl. Trop. Dis.">
        <title>An updated insight into the Sialotranscriptome of Triatoma infestans: developmental stage and geographic variations.</title>
        <authorList>
            <person name="Schwarz A."/>
            <person name="Medrano-Mercado N."/>
            <person name="Schaub G.A."/>
            <person name="Struchiner C.J."/>
            <person name="Bargues M.D."/>
            <person name="Levy M.Z."/>
            <person name="Ribeiro J.M."/>
        </authorList>
    </citation>
    <scope>NUCLEOTIDE SEQUENCE</scope>
    <source>
        <strain evidence="2">Chile</strain>
        <tissue evidence="2">Salivary glands</tissue>
    </source>
</reference>
<evidence type="ECO:0000256" key="1">
    <source>
        <dbReference type="SAM" id="SignalP"/>
    </source>
</evidence>
<proteinExistence type="evidence at transcript level"/>